<accession>A0A2R6S590</accession>
<feature type="compositionally biased region" description="Basic and acidic residues" evidence="1">
    <location>
        <begin position="162"/>
        <end position="173"/>
    </location>
</feature>
<dbReference type="OrthoDB" id="3265169at2759"/>
<organism evidence="3 4">
    <name type="scientific">Hermanssonia centrifuga</name>
    <dbReference type="NCBI Taxonomy" id="98765"/>
    <lineage>
        <taxon>Eukaryota</taxon>
        <taxon>Fungi</taxon>
        <taxon>Dikarya</taxon>
        <taxon>Basidiomycota</taxon>
        <taxon>Agaricomycotina</taxon>
        <taxon>Agaricomycetes</taxon>
        <taxon>Polyporales</taxon>
        <taxon>Meruliaceae</taxon>
        <taxon>Hermanssonia</taxon>
    </lineage>
</organism>
<dbReference type="EMBL" id="MLYV02000042">
    <property type="protein sequence ID" value="PSS37457.1"/>
    <property type="molecule type" value="Genomic_DNA"/>
</dbReference>
<evidence type="ECO:0000259" key="2">
    <source>
        <dbReference type="Pfam" id="PF20415"/>
    </source>
</evidence>
<keyword evidence="4" id="KW-1185">Reference proteome</keyword>
<comment type="caution">
    <text evidence="3">The sequence shown here is derived from an EMBL/GenBank/DDBJ whole genome shotgun (WGS) entry which is preliminary data.</text>
</comment>
<proteinExistence type="predicted"/>
<feature type="compositionally biased region" description="Polar residues" evidence="1">
    <location>
        <begin position="118"/>
        <end position="158"/>
    </location>
</feature>
<dbReference type="Pfam" id="PF20415">
    <property type="entry name" value="DUF6699"/>
    <property type="match status" value="1"/>
</dbReference>
<evidence type="ECO:0000256" key="1">
    <source>
        <dbReference type="SAM" id="MobiDB-lite"/>
    </source>
</evidence>
<dbReference type="Proteomes" id="UP000186601">
    <property type="component" value="Unassembled WGS sequence"/>
</dbReference>
<sequence>MYNGMPPLVDRDFAQRPDTMMNGRWPPAPPTPSWQGQSIPQPDMAQGWGGFDNSGWAQQGTTLTPMMMPAQPGPAFPIIPPPMAQVAQPVAMGNNDWARAGSTPWEPPADGFPRDTGRAQTPFRSSSVRSQTPRTPFTDDSSPLSQTSNISRSRSFTGSVRAADKRPPREWRPDFSTTKSPKLVALGSFFSKPTRDPGNVPRVELHPYLRYTPSSPSIYLDLRENPANVHFRDLGRPINSWDLSRFTCEPPLPTITLVSRYFPWYIEVQSNNPSGVTLYDLLWQISICMSTVITAADYWNNEMDQVARERVAEAWALRCGDNQDERNQGIRRVDFLMDRVVLQGFTRSKDGTWEMKVKRPS</sequence>
<evidence type="ECO:0000313" key="3">
    <source>
        <dbReference type="EMBL" id="PSS37457.1"/>
    </source>
</evidence>
<dbReference type="STRING" id="98765.A0A2R6S590"/>
<gene>
    <name evidence="3" type="ORF">PHLCEN_2v664</name>
</gene>
<protein>
    <recommendedName>
        <fullName evidence="2">DUF6699 domain-containing protein</fullName>
    </recommendedName>
</protein>
<dbReference type="InterPro" id="IPR046522">
    <property type="entry name" value="DUF6699"/>
</dbReference>
<feature type="region of interest" description="Disordered" evidence="1">
    <location>
        <begin position="95"/>
        <end position="177"/>
    </location>
</feature>
<evidence type="ECO:0000313" key="4">
    <source>
        <dbReference type="Proteomes" id="UP000186601"/>
    </source>
</evidence>
<name>A0A2R6S590_9APHY</name>
<reference evidence="3 4" key="1">
    <citation type="submission" date="2018-02" db="EMBL/GenBank/DDBJ databases">
        <title>Genome sequence of the basidiomycete white-rot fungus Phlebia centrifuga.</title>
        <authorList>
            <person name="Granchi Z."/>
            <person name="Peng M."/>
            <person name="de Vries R.P."/>
            <person name="Hilden K."/>
            <person name="Makela M.R."/>
            <person name="Grigoriev I."/>
            <person name="Riley R."/>
        </authorList>
    </citation>
    <scope>NUCLEOTIDE SEQUENCE [LARGE SCALE GENOMIC DNA]</scope>
    <source>
        <strain evidence="3 4">FBCC195</strain>
    </source>
</reference>
<feature type="domain" description="DUF6699" evidence="2">
    <location>
        <begin position="218"/>
        <end position="351"/>
    </location>
</feature>
<dbReference type="AlphaFoldDB" id="A0A2R6S590"/>
<feature type="region of interest" description="Disordered" evidence="1">
    <location>
        <begin position="1"/>
        <end position="22"/>
    </location>
</feature>